<feature type="transmembrane region" description="Helical" evidence="2">
    <location>
        <begin position="257"/>
        <end position="279"/>
    </location>
</feature>
<keyword evidence="3" id="KW-0614">Plasmid</keyword>
<organism evidence="3 4">
    <name type="scientific">Mycolicibacterium fluoranthenivorans</name>
    <dbReference type="NCBI Taxonomy" id="258505"/>
    <lineage>
        <taxon>Bacteria</taxon>
        <taxon>Bacillati</taxon>
        <taxon>Actinomycetota</taxon>
        <taxon>Actinomycetes</taxon>
        <taxon>Mycobacteriales</taxon>
        <taxon>Mycobacteriaceae</taxon>
        <taxon>Mycolicibacterium</taxon>
    </lineage>
</organism>
<feature type="transmembrane region" description="Helical" evidence="2">
    <location>
        <begin position="223"/>
        <end position="245"/>
    </location>
</feature>
<keyword evidence="2" id="KW-0472">Membrane</keyword>
<evidence type="ECO:0000313" key="3">
    <source>
        <dbReference type="EMBL" id="QNJ96501.1"/>
    </source>
</evidence>
<dbReference type="KEGG" id="mflu:HZU40_33750"/>
<name>A0A7G8PQ85_9MYCO</name>
<accession>A0A7G8PQ85</accession>
<geneLocation type="plasmid" evidence="3 4">
    <name>unnamed1</name>
</geneLocation>
<sequence length="525" mass="57375">MRGKSVPICWTVVTLVGAIVIILVVSWQLFPRLTGAQAMVEDLTPAFTVDRVKGDRGGIEMVSAATNAADAMMHPDGAAAEYPKLIDFIGQRTGRSPEEAKALMRKDFPAINGFLASLPLPEVSAELPKLVHYLGTVLFLTPDQVDQMLRTDYPAIYQVIQNLPKLTDGWDAIPGTENLTRFNGTPVRTMPEMRTYLSEELVAPVERQQGNFRPLGVRGGVGFLAPLLLVLGIVVVIFGTTMFVLTLRGVPRNPTRFAWVVVSVVGVAIVGLVLALNLFPRLIGGQTLLEDTRPMFAKDRVVGDRTGIEFIDVFVNALGPAVPPDGGAAEEYPKLLDHVATEVGIPVQDVRDLVHLDFPHTANLLDGVPFSASTADATKLVEFLAAGSNVSTEQMYDTLRADFPQTYRLFTNLKLVTDGWKDVPGTENLTRFDGTPARTVPLVRDYFRDDVIPALERQQRNYVIVDTNWPPLVVFAPLLTVVGIAVALFGIYIGHLTRKQLRRQSEERPNPPAMAPDVPTPAGVS</sequence>
<reference evidence="3 4" key="1">
    <citation type="submission" date="2020-07" db="EMBL/GenBank/DDBJ databases">
        <title>Draft genome sequence of four isobutane-metabolizing strains capable of cometabolically degrading diverse ether contaminants.</title>
        <authorList>
            <person name="Chen W."/>
            <person name="Faulkner N."/>
            <person name="Smith C."/>
            <person name="Hyman M."/>
        </authorList>
    </citation>
    <scope>NUCLEOTIDE SEQUENCE [LARGE SCALE GENOMIC DNA]</scope>
    <source>
        <strain evidence="3 4">2A</strain>
        <plasmid evidence="3 4">unnamed1</plasmid>
    </source>
</reference>
<evidence type="ECO:0000256" key="1">
    <source>
        <dbReference type="SAM" id="MobiDB-lite"/>
    </source>
</evidence>
<protein>
    <submittedName>
        <fullName evidence="3">Uncharacterized protein</fullName>
    </submittedName>
</protein>
<gene>
    <name evidence="3" type="ORF">HZU40_33750</name>
</gene>
<feature type="region of interest" description="Disordered" evidence="1">
    <location>
        <begin position="502"/>
        <end position="525"/>
    </location>
</feature>
<keyword evidence="2" id="KW-1133">Transmembrane helix</keyword>
<proteinExistence type="predicted"/>
<dbReference type="EMBL" id="CP059895">
    <property type="protein sequence ID" value="QNJ96501.1"/>
    <property type="molecule type" value="Genomic_DNA"/>
</dbReference>
<evidence type="ECO:0000256" key="2">
    <source>
        <dbReference type="SAM" id="Phobius"/>
    </source>
</evidence>
<feature type="transmembrane region" description="Helical" evidence="2">
    <location>
        <begin position="7"/>
        <end position="30"/>
    </location>
</feature>
<dbReference type="Proteomes" id="UP000515498">
    <property type="component" value="Plasmid unnamed1"/>
</dbReference>
<dbReference type="AlphaFoldDB" id="A0A7G8PQ85"/>
<keyword evidence="2" id="KW-0812">Transmembrane</keyword>
<feature type="transmembrane region" description="Helical" evidence="2">
    <location>
        <begin position="469"/>
        <end position="493"/>
    </location>
</feature>
<dbReference type="RefSeq" id="WP_187099592.1">
    <property type="nucleotide sequence ID" value="NZ_CP059895.1"/>
</dbReference>
<evidence type="ECO:0000313" key="4">
    <source>
        <dbReference type="Proteomes" id="UP000515498"/>
    </source>
</evidence>